<dbReference type="PANTHER" id="PTHR30349">
    <property type="entry name" value="PHAGE INTEGRASE-RELATED"/>
    <property type="match status" value="1"/>
</dbReference>
<keyword evidence="4" id="KW-0233">DNA recombination</keyword>
<dbReference type="PROSITE" id="PS51900">
    <property type="entry name" value="CB"/>
    <property type="match status" value="1"/>
</dbReference>
<reference evidence="8 9" key="1">
    <citation type="submission" date="2024-03" db="EMBL/GenBank/DDBJ databases">
        <title>Mouse gut bacterial collection (mGBC) of GemPharmatech.</title>
        <authorList>
            <person name="He Y."/>
            <person name="Dong L."/>
            <person name="Wu D."/>
            <person name="Gao X."/>
            <person name="Lin Z."/>
        </authorList>
    </citation>
    <scope>NUCLEOTIDE SEQUENCE [LARGE SCALE GENOMIC DNA]</scope>
    <source>
        <strain evidence="8 9">54-13</strain>
    </source>
</reference>
<dbReference type="InterPro" id="IPR044068">
    <property type="entry name" value="CB"/>
</dbReference>
<dbReference type="InterPro" id="IPR011010">
    <property type="entry name" value="DNA_brk_join_enz"/>
</dbReference>
<gene>
    <name evidence="8" type="ORF">AAK873_11570</name>
</gene>
<name>A0ABV4D2Q5_9BACT</name>
<evidence type="ECO:0000256" key="5">
    <source>
        <dbReference type="PROSITE-ProRule" id="PRU01248"/>
    </source>
</evidence>
<keyword evidence="2" id="KW-0229">DNA integration</keyword>
<dbReference type="PROSITE" id="PS51898">
    <property type="entry name" value="TYR_RECOMBINASE"/>
    <property type="match status" value="1"/>
</dbReference>
<dbReference type="Gene3D" id="1.10.443.10">
    <property type="entry name" value="Intergrase catalytic core"/>
    <property type="match status" value="1"/>
</dbReference>
<accession>A0ABV4D2Q5</accession>
<evidence type="ECO:0000313" key="8">
    <source>
        <dbReference type="EMBL" id="MEY8246247.1"/>
    </source>
</evidence>
<keyword evidence="3 5" id="KW-0238">DNA-binding</keyword>
<evidence type="ECO:0000256" key="1">
    <source>
        <dbReference type="ARBA" id="ARBA00008857"/>
    </source>
</evidence>
<protein>
    <submittedName>
        <fullName evidence="8">Site-specific integrase</fullName>
    </submittedName>
</protein>
<dbReference type="RefSeq" id="WP_148464521.1">
    <property type="nucleotide sequence ID" value="NZ_JBCLPP010000038.1"/>
</dbReference>
<evidence type="ECO:0000313" key="9">
    <source>
        <dbReference type="Proteomes" id="UP001565200"/>
    </source>
</evidence>
<proteinExistence type="inferred from homology"/>
<dbReference type="EMBL" id="JBCLPP010000038">
    <property type="protein sequence ID" value="MEY8246247.1"/>
    <property type="molecule type" value="Genomic_DNA"/>
</dbReference>
<dbReference type="SUPFAM" id="SSF56349">
    <property type="entry name" value="DNA breaking-rejoining enzymes"/>
    <property type="match status" value="1"/>
</dbReference>
<dbReference type="InterPro" id="IPR025269">
    <property type="entry name" value="SAM-like_dom"/>
</dbReference>
<evidence type="ECO:0000259" key="7">
    <source>
        <dbReference type="PROSITE" id="PS51900"/>
    </source>
</evidence>
<dbReference type="InterPro" id="IPR002104">
    <property type="entry name" value="Integrase_catalytic"/>
</dbReference>
<dbReference type="InterPro" id="IPR050090">
    <property type="entry name" value="Tyrosine_recombinase_XerCD"/>
</dbReference>
<evidence type="ECO:0000256" key="2">
    <source>
        <dbReference type="ARBA" id="ARBA00022908"/>
    </source>
</evidence>
<evidence type="ECO:0000256" key="3">
    <source>
        <dbReference type="ARBA" id="ARBA00023125"/>
    </source>
</evidence>
<dbReference type="PANTHER" id="PTHR30349:SF64">
    <property type="entry name" value="PROPHAGE INTEGRASE INTD-RELATED"/>
    <property type="match status" value="1"/>
</dbReference>
<evidence type="ECO:0000256" key="4">
    <source>
        <dbReference type="ARBA" id="ARBA00023172"/>
    </source>
</evidence>
<sequence>MASIRVKFRPSAIAGKMGCIYYQVIHERKVRQLTTDYRIYSHEWDEHKSGIRLPDCVDRIPAIIDIRKNISDDVKRLGGIIRRYEETCHMFAVDEIVDEYNRQINEYRLFSYMQQLISRMNEHGRSRTAETYRSALNSFRQFRGERDMMLDSISSELIEAYEVYLKKRGIVSNTISFYMRILRAVYNRAVDDGIVVQTNPFRRVYTGIDKTVKRALPLSVIRKIKDLDLSFSKAVDHARDMFLMSFYTRGMSLIDMTFLRKTDLNGGYLVYRRRKTGQALKIAWTYEMQSILDKYPENPTQYLLPILMNPSAKEFFAYRNASYNINRNLKKVGELVGISVPLTMYVARHSWASVARSKGVPVSVISEGMGHDSEATTQIYLASIESSSIDRANRLIINSLFGQ</sequence>
<organism evidence="8 9">
    <name type="scientific">Heminiphilus faecis</name>
    <dbReference type="NCBI Taxonomy" id="2601703"/>
    <lineage>
        <taxon>Bacteria</taxon>
        <taxon>Pseudomonadati</taxon>
        <taxon>Bacteroidota</taxon>
        <taxon>Bacteroidia</taxon>
        <taxon>Bacteroidales</taxon>
        <taxon>Muribaculaceae</taxon>
        <taxon>Heminiphilus</taxon>
    </lineage>
</organism>
<comment type="similarity">
    <text evidence="1">Belongs to the 'phage' integrase family.</text>
</comment>
<dbReference type="InterPro" id="IPR010998">
    <property type="entry name" value="Integrase_recombinase_N"/>
</dbReference>
<dbReference type="Proteomes" id="UP001565200">
    <property type="component" value="Unassembled WGS sequence"/>
</dbReference>
<dbReference type="InterPro" id="IPR013762">
    <property type="entry name" value="Integrase-like_cat_sf"/>
</dbReference>
<dbReference type="Gene3D" id="1.10.150.130">
    <property type="match status" value="1"/>
</dbReference>
<comment type="caution">
    <text evidence="8">The sequence shown here is derived from an EMBL/GenBank/DDBJ whole genome shotgun (WGS) entry which is preliminary data.</text>
</comment>
<keyword evidence="9" id="KW-1185">Reference proteome</keyword>
<feature type="domain" description="Core-binding (CB)" evidence="7">
    <location>
        <begin position="111"/>
        <end position="190"/>
    </location>
</feature>
<dbReference type="Pfam" id="PF13102">
    <property type="entry name" value="Phage_int_SAM_5"/>
    <property type="match status" value="1"/>
</dbReference>
<dbReference type="Pfam" id="PF00589">
    <property type="entry name" value="Phage_integrase"/>
    <property type="match status" value="1"/>
</dbReference>
<feature type="domain" description="Tyr recombinase" evidence="6">
    <location>
        <begin position="211"/>
        <end position="396"/>
    </location>
</feature>
<evidence type="ECO:0000259" key="6">
    <source>
        <dbReference type="PROSITE" id="PS51898"/>
    </source>
</evidence>
<dbReference type="CDD" id="cd01185">
    <property type="entry name" value="INTN1_C_like"/>
    <property type="match status" value="1"/>
</dbReference>